<comment type="caution">
    <text evidence="1">The sequence shown here is derived from an EMBL/GenBank/DDBJ whole genome shotgun (WGS) entry which is preliminary data.</text>
</comment>
<reference evidence="1" key="1">
    <citation type="submission" date="2022-08" db="EMBL/GenBank/DDBJ databases">
        <title>Genome Sequence of Pycnoporus sanguineus.</title>
        <authorList>
            <person name="Buettner E."/>
        </authorList>
    </citation>
    <scope>NUCLEOTIDE SEQUENCE</scope>
    <source>
        <strain evidence="1">CG-C14</strain>
    </source>
</reference>
<dbReference type="Proteomes" id="UP001144978">
    <property type="component" value="Unassembled WGS sequence"/>
</dbReference>
<keyword evidence="2" id="KW-1185">Reference proteome</keyword>
<name>A0ACC1Q118_9APHY</name>
<proteinExistence type="predicted"/>
<evidence type="ECO:0000313" key="2">
    <source>
        <dbReference type="Proteomes" id="UP001144978"/>
    </source>
</evidence>
<protein>
    <submittedName>
        <fullName evidence="1">Uncharacterized protein</fullName>
    </submittedName>
</protein>
<gene>
    <name evidence="1" type="ORF">NUW54_g4016</name>
</gene>
<evidence type="ECO:0000313" key="1">
    <source>
        <dbReference type="EMBL" id="KAJ3006228.1"/>
    </source>
</evidence>
<sequence>MAYSTGRNAIVFAWLLVPGLLVSSRSPNIRNIRRSSSIRSEMSSYTVSPVEYSSYPAQTYYPAQYDGQVVIGAPYQIHAPRPHLQISTQYSAPCQPSDDYLVREFFTPSPSSSCPSDHASSSLPSAQEGPAPMRKRSTASLSRKEDRRRGPEHSPTEDSLVVRSAVAHPYARLYNRKQAAGKRRKMWNHALEKMLFTPQEISTMGAPHRRTIYTASLEAHVDRLHEQLLGLSLFPVPFEKLEPYRGLNSKTAKSMVSGLHHDAAELKLKIRELERANRDLEDRLSSPSLTGSYKSCL</sequence>
<dbReference type="EMBL" id="JANSHE010000882">
    <property type="protein sequence ID" value="KAJ3006228.1"/>
    <property type="molecule type" value="Genomic_DNA"/>
</dbReference>
<organism evidence="1 2">
    <name type="scientific">Trametes sanguinea</name>
    <dbReference type="NCBI Taxonomy" id="158606"/>
    <lineage>
        <taxon>Eukaryota</taxon>
        <taxon>Fungi</taxon>
        <taxon>Dikarya</taxon>
        <taxon>Basidiomycota</taxon>
        <taxon>Agaricomycotina</taxon>
        <taxon>Agaricomycetes</taxon>
        <taxon>Polyporales</taxon>
        <taxon>Polyporaceae</taxon>
        <taxon>Trametes</taxon>
    </lineage>
</organism>
<accession>A0ACC1Q118</accession>